<sequence>MARVSERRGDYGYDGDFAVVPAWGQAAVLGALIVGSGVLAAVVSAWFGLASVGLALFGCFYVHTTRAGKFRAWEGILDGLGLRGDEELLDLGCGRGAVLLAAARRLPAGRAVGVDVWQADQTGNGPEVTLRNAELEGVAGRVEVHTCDITRLPFPDRSFDVVVSSFVIHNIAAAAGRQAAIDEAVRVLRPGGRLAVVDLLHTGTYVDRLRALGLSTAARRNLGWRCWWGGPFLASRVVTAGGSLPLGPA</sequence>
<dbReference type="Pfam" id="PF08241">
    <property type="entry name" value="Methyltransf_11"/>
    <property type="match status" value="1"/>
</dbReference>
<accession>A0A9W6KUL5</accession>
<dbReference type="CDD" id="cd02440">
    <property type="entry name" value="AdoMet_MTases"/>
    <property type="match status" value="1"/>
</dbReference>
<evidence type="ECO:0000256" key="1">
    <source>
        <dbReference type="SAM" id="Phobius"/>
    </source>
</evidence>
<dbReference type="Gene3D" id="3.40.50.150">
    <property type="entry name" value="Vaccinia Virus protein VP39"/>
    <property type="match status" value="1"/>
</dbReference>
<dbReference type="EMBL" id="BSFP01000144">
    <property type="protein sequence ID" value="GLL08401.1"/>
    <property type="molecule type" value="Genomic_DNA"/>
</dbReference>
<feature type="domain" description="Methyltransferase type 11" evidence="2">
    <location>
        <begin position="89"/>
        <end position="195"/>
    </location>
</feature>
<dbReference type="InterPro" id="IPR013216">
    <property type="entry name" value="Methyltransf_11"/>
</dbReference>
<dbReference type="AlphaFoldDB" id="A0A9W6KUL5"/>
<evidence type="ECO:0000313" key="4">
    <source>
        <dbReference type="Proteomes" id="UP001143480"/>
    </source>
</evidence>
<dbReference type="Proteomes" id="UP001143480">
    <property type="component" value="Unassembled WGS sequence"/>
</dbReference>
<proteinExistence type="predicted"/>
<comment type="caution">
    <text evidence="3">The sequence shown here is derived from an EMBL/GenBank/DDBJ whole genome shotgun (WGS) entry which is preliminary data.</text>
</comment>
<reference evidence="3" key="2">
    <citation type="submission" date="2023-01" db="EMBL/GenBank/DDBJ databases">
        <authorList>
            <person name="Sun Q."/>
            <person name="Evtushenko L."/>
        </authorList>
    </citation>
    <scope>NUCLEOTIDE SEQUENCE</scope>
    <source>
        <strain evidence="3">VKM Ac-1321</strain>
    </source>
</reference>
<dbReference type="PANTHER" id="PTHR45277:SF1">
    <property type="entry name" value="EXPRESSED PROTEIN"/>
    <property type="match status" value="1"/>
</dbReference>
<keyword evidence="1" id="KW-1133">Transmembrane helix</keyword>
<keyword evidence="4" id="KW-1185">Reference proteome</keyword>
<dbReference type="PANTHER" id="PTHR45277">
    <property type="entry name" value="EXPRESSED PROTEIN"/>
    <property type="match status" value="1"/>
</dbReference>
<keyword evidence="1" id="KW-0812">Transmembrane</keyword>
<name>A0A9W6KUL5_9ACTN</name>
<dbReference type="GO" id="GO:0008757">
    <property type="term" value="F:S-adenosylmethionine-dependent methyltransferase activity"/>
    <property type="evidence" value="ECO:0007669"/>
    <property type="project" value="InterPro"/>
</dbReference>
<evidence type="ECO:0000313" key="3">
    <source>
        <dbReference type="EMBL" id="GLL08401.1"/>
    </source>
</evidence>
<feature type="transmembrane region" description="Helical" evidence="1">
    <location>
        <begin position="29"/>
        <end position="62"/>
    </location>
</feature>
<evidence type="ECO:0000259" key="2">
    <source>
        <dbReference type="Pfam" id="PF08241"/>
    </source>
</evidence>
<protein>
    <recommendedName>
        <fullName evidence="2">Methyltransferase type 11 domain-containing protein</fullName>
    </recommendedName>
</protein>
<dbReference type="InterPro" id="IPR029063">
    <property type="entry name" value="SAM-dependent_MTases_sf"/>
</dbReference>
<dbReference type="SUPFAM" id="SSF53335">
    <property type="entry name" value="S-adenosyl-L-methionine-dependent methyltransferases"/>
    <property type="match status" value="1"/>
</dbReference>
<organism evidence="3 4">
    <name type="scientific">Dactylosporangium matsuzakiense</name>
    <dbReference type="NCBI Taxonomy" id="53360"/>
    <lineage>
        <taxon>Bacteria</taxon>
        <taxon>Bacillati</taxon>
        <taxon>Actinomycetota</taxon>
        <taxon>Actinomycetes</taxon>
        <taxon>Micromonosporales</taxon>
        <taxon>Micromonosporaceae</taxon>
        <taxon>Dactylosporangium</taxon>
    </lineage>
</organism>
<reference evidence="3" key="1">
    <citation type="journal article" date="2014" name="Int. J. Syst. Evol. Microbiol.">
        <title>Complete genome sequence of Corynebacterium casei LMG S-19264T (=DSM 44701T), isolated from a smear-ripened cheese.</title>
        <authorList>
            <consortium name="US DOE Joint Genome Institute (JGI-PGF)"/>
            <person name="Walter F."/>
            <person name="Albersmeier A."/>
            <person name="Kalinowski J."/>
            <person name="Ruckert C."/>
        </authorList>
    </citation>
    <scope>NUCLEOTIDE SEQUENCE</scope>
    <source>
        <strain evidence="3">VKM Ac-1321</strain>
    </source>
</reference>
<keyword evidence="1" id="KW-0472">Membrane</keyword>
<gene>
    <name evidence="3" type="ORF">GCM10017581_101620</name>
</gene>